<dbReference type="RefSeq" id="WP_076477741.1">
    <property type="nucleotide sequence ID" value="NZ_MTJZ01000015.1"/>
</dbReference>
<dbReference type="Proteomes" id="UP000187194">
    <property type="component" value="Unassembled WGS sequence"/>
</dbReference>
<protein>
    <submittedName>
        <fullName evidence="1">Competence protein ComA</fullName>
    </submittedName>
</protein>
<dbReference type="EMBL" id="MTJZ01000015">
    <property type="protein sequence ID" value="OMG72594.1"/>
    <property type="molecule type" value="Genomic_DNA"/>
</dbReference>
<dbReference type="Gene3D" id="3.30.420.40">
    <property type="match status" value="1"/>
</dbReference>
<sequence length="310" mass="32402">MDGRWAVRFAMGRRTATGIDVAAGDVRVAVLSRRGRGRGADVRVEGLETEPHGLSDGPDEVRWAAVGRALSAAVSRLAARGVRCDARGVMALRDDEMHTATLDLAGRNDIPDAARQAAERISGLAPDSLAFDWRHDGGARPGEIAIAAAPQAALQRRVDAAAVAGVDLTAVDGESIAALRALRFAALRESEASEPCFALWFGDAGVRGWWLEGGEAVSQFTFPDRAHAALPDALRARVRRPARCALVGGDERCLARFGTSVAEIGDLLGASAMPFECARWGGEASAAPAGSVGGPAFAVAFGLALRGVWE</sequence>
<proteinExistence type="predicted"/>
<evidence type="ECO:0000313" key="1">
    <source>
        <dbReference type="EMBL" id="OMG72594.1"/>
    </source>
</evidence>
<evidence type="ECO:0000313" key="2">
    <source>
        <dbReference type="Proteomes" id="UP000187194"/>
    </source>
</evidence>
<reference evidence="1 2" key="1">
    <citation type="submission" date="2017-01" db="EMBL/GenBank/DDBJ databases">
        <title>Phylogeographic, genomic and meropenem susceptibility analysis of Burkholderia ubonensis.</title>
        <authorList>
            <person name="Price E.P."/>
            <person name="Sarovich D.S."/>
            <person name="Webb J.R."/>
            <person name="Hall C.M."/>
            <person name="Sahl J.W."/>
            <person name="Kaestli M."/>
            <person name="Mayo M."/>
            <person name="Harrington G."/>
            <person name="Baker A.L."/>
            <person name="Sidak-Loftis L.C."/>
            <person name="Lummis M."/>
            <person name="Schupp J.M."/>
            <person name="Gillece J.D."/>
            <person name="Tuanyok A."/>
            <person name="Warner J."/>
            <person name="Busch J.D."/>
            <person name="Keim P."/>
            <person name="Currie B.J."/>
            <person name="Wagner D.M."/>
        </authorList>
    </citation>
    <scope>NUCLEOTIDE SEQUENCE [LARGE SCALE GENOMIC DNA]</scope>
    <source>
        <strain evidence="1 2">A21</strain>
    </source>
</reference>
<dbReference type="Gene3D" id="3.30.1490.300">
    <property type="match status" value="1"/>
</dbReference>
<organism evidence="1 2">
    <name type="scientific">Burkholderia ubonensis</name>
    <dbReference type="NCBI Taxonomy" id="101571"/>
    <lineage>
        <taxon>Bacteria</taxon>
        <taxon>Pseudomonadati</taxon>
        <taxon>Pseudomonadota</taxon>
        <taxon>Betaproteobacteria</taxon>
        <taxon>Burkholderiales</taxon>
        <taxon>Burkholderiaceae</taxon>
        <taxon>Burkholderia</taxon>
        <taxon>Burkholderia cepacia complex</taxon>
    </lineage>
</organism>
<comment type="caution">
    <text evidence="1">The sequence shown here is derived from an EMBL/GenBank/DDBJ whole genome shotgun (WGS) entry which is preliminary data.</text>
</comment>
<dbReference type="AlphaFoldDB" id="A0A1R1JB78"/>
<gene>
    <name evidence="1" type="ORF">BW685_15080</name>
</gene>
<accession>A0A1R1JB78</accession>
<name>A0A1R1JB78_9BURK</name>